<dbReference type="CDD" id="cd01837">
    <property type="entry name" value="SGNH_plant_lipase_like"/>
    <property type="match status" value="1"/>
</dbReference>
<evidence type="ECO:0000256" key="5">
    <source>
        <dbReference type="SAM" id="SignalP"/>
    </source>
</evidence>
<dbReference type="RefSeq" id="XP_022642984.1">
    <property type="nucleotide sequence ID" value="XM_022787263.1"/>
</dbReference>
<dbReference type="OrthoDB" id="1600564at2759"/>
<dbReference type="PANTHER" id="PTHR22835:SF670">
    <property type="entry name" value="GDSL-LIKE LIPASE_ACYLHYDROLASE"/>
    <property type="match status" value="1"/>
</dbReference>
<sequence>MNGEDGIPMRPVRIIVIAFALITFFSLTSSKSESCPYSSIFSFGDSLADTGNLYLSSPPLSDNCFFPPYGETFFHNVTGRCSDGRLIIDFIAEFLGMPSVKPYLEKKNIGGWSWKDGGANFAVSGATAIESTFFQRRGIPVKTNYSLSVQLTWFKELLELIGLGARTLMVPGILPFGCSANYLTIYETKVEKQYDKFGCLKWLNEFSEYYNHRLQIELNKLRALHRHVNIIYVDYYNAAMTLYRHPAKFGFIGLKACCGKGGPYNFNGSIKCGDPGVNACDDPSKYIGWDGKHLTEAAYKLIVQAFIKGPYSLPQFSSPCLTNANFGYTYSF</sequence>
<reference evidence="7" key="2">
    <citation type="submission" date="2025-08" db="UniProtKB">
        <authorList>
            <consortium name="RefSeq"/>
        </authorList>
    </citation>
    <scope>IDENTIFICATION</scope>
    <source>
        <tissue evidence="7">Leaf</tissue>
    </source>
</reference>
<protein>
    <submittedName>
        <fullName evidence="7">Sinapine esterase-like</fullName>
    </submittedName>
</protein>
<organism evidence="6 7">
    <name type="scientific">Vigna radiata var. radiata</name>
    <name type="common">Mung bean</name>
    <name type="synonym">Phaseolus aureus</name>
    <dbReference type="NCBI Taxonomy" id="3916"/>
    <lineage>
        <taxon>Eukaryota</taxon>
        <taxon>Viridiplantae</taxon>
        <taxon>Streptophyta</taxon>
        <taxon>Embryophyta</taxon>
        <taxon>Tracheophyta</taxon>
        <taxon>Spermatophyta</taxon>
        <taxon>Magnoliopsida</taxon>
        <taxon>eudicotyledons</taxon>
        <taxon>Gunneridae</taxon>
        <taxon>Pentapetalae</taxon>
        <taxon>rosids</taxon>
        <taxon>fabids</taxon>
        <taxon>Fabales</taxon>
        <taxon>Fabaceae</taxon>
        <taxon>Papilionoideae</taxon>
        <taxon>50 kb inversion clade</taxon>
        <taxon>NPAAA clade</taxon>
        <taxon>indigoferoid/millettioid clade</taxon>
        <taxon>Phaseoleae</taxon>
        <taxon>Vigna</taxon>
    </lineage>
</organism>
<dbReference type="InterPro" id="IPR001087">
    <property type="entry name" value="GDSL"/>
</dbReference>
<dbReference type="KEGG" id="vra:106774956"/>
<dbReference type="Gene3D" id="3.40.50.1110">
    <property type="entry name" value="SGNH hydrolase"/>
    <property type="match status" value="2"/>
</dbReference>
<dbReference type="GeneID" id="106774956"/>
<dbReference type="InterPro" id="IPR035669">
    <property type="entry name" value="SGNH_plant_lipase-like"/>
</dbReference>
<reference evidence="6" key="1">
    <citation type="journal article" date="2014" name="Nat. Commun.">
        <title>Genome sequence of mungbean and insights into evolution within Vigna species.</title>
        <authorList>
            <person name="Kang Y.J."/>
            <person name="Kim S.K."/>
            <person name="Kim M.Y."/>
            <person name="Lestari P."/>
            <person name="Kim K.H."/>
            <person name="Ha B.K."/>
            <person name="Jun T.H."/>
            <person name="Hwang W.J."/>
            <person name="Lee T."/>
            <person name="Lee J."/>
            <person name="Shim S."/>
            <person name="Yoon M.Y."/>
            <person name="Jang Y.E."/>
            <person name="Han K.S."/>
            <person name="Taeprayoon P."/>
            <person name="Yoon N."/>
            <person name="Somta P."/>
            <person name="Tanya P."/>
            <person name="Kim K.S."/>
            <person name="Gwag J.G."/>
            <person name="Moon J.K."/>
            <person name="Lee Y.H."/>
            <person name="Park B.S."/>
            <person name="Bombarely A."/>
            <person name="Doyle J.J."/>
            <person name="Jackson S.A."/>
            <person name="Schafleitner R."/>
            <person name="Srinives P."/>
            <person name="Varshney R.K."/>
            <person name="Lee S.H."/>
        </authorList>
    </citation>
    <scope>NUCLEOTIDE SEQUENCE [LARGE SCALE GENOMIC DNA]</scope>
    <source>
        <strain evidence="6">cv. VC1973A</strain>
    </source>
</reference>
<dbReference type="Pfam" id="PF00657">
    <property type="entry name" value="Lipase_GDSL"/>
    <property type="match status" value="2"/>
</dbReference>
<dbReference type="Proteomes" id="UP000087766">
    <property type="component" value="Chromosome 10"/>
</dbReference>
<keyword evidence="6" id="KW-1185">Reference proteome</keyword>
<proteinExistence type="inferred from homology"/>
<dbReference type="InterPro" id="IPR036514">
    <property type="entry name" value="SGNH_hydro_sf"/>
</dbReference>
<keyword evidence="2 5" id="KW-0732">Signal</keyword>
<dbReference type="GO" id="GO:0016788">
    <property type="term" value="F:hydrolase activity, acting on ester bonds"/>
    <property type="evidence" value="ECO:0007669"/>
    <property type="project" value="InterPro"/>
</dbReference>
<keyword evidence="4" id="KW-0325">Glycoprotein</keyword>
<keyword evidence="3" id="KW-0378">Hydrolase</keyword>
<evidence type="ECO:0000313" key="7">
    <source>
        <dbReference type="RefSeq" id="XP_022642984.1"/>
    </source>
</evidence>
<accession>A0A3Q0FJY5</accession>
<gene>
    <name evidence="7" type="primary">LOC106774956</name>
</gene>
<evidence type="ECO:0000313" key="6">
    <source>
        <dbReference type="Proteomes" id="UP000087766"/>
    </source>
</evidence>
<evidence type="ECO:0000256" key="1">
    <source>
        <dbReference type="ARBA" id="ARBA00008668"/>
    </source>
</evidence>
<dbReference type="AlphaFoldDB" id="A0A3Q0FJY5"/>
<evidence type="ECO:0000256" key="3">
    <source>
        <dbReference type="ARBA" id="ARBA00022801"/>
    </source>
</evidence>
<feature type="signal peptide" evidence="5">
    <location>
        <begin position="1"/>
        <end position="30"/>
    </location>
</feature>
<feature type="chain" id="PRO_5018019617" evidence="5">
    <location>
        <begin position="31"/>
        <end position="332"/>
    </location>
</feature>
<dbReference type="PANTHER" id="PTHR22835">
    <property type="entry name" value="ZINC FINGER FYVE DOMAIN CONTAINING PROTEIN"/>
    <property type="match status" value="1"/>
</dbReference>
<comment type="similarity">
    <text evidence="1">Belongs to the 'GDSL' lipolytic enzyme family.</text>
</comment>
<evidence type="ECO:0000256" key="4">
    <source>
        <dbReference type="ARBA" id="ARBA00023180"/>
    </source>
</evidence>
<evidence type="ECO:0000256" key="2">
    <source>
        <dbReference type="ARBA" id="ARBA00022729"/>
    </source>
</evidence>
<name>A0A3Q0FJY5_VIGRR</name>
<dbReference type="SUPFAM" id="SSF52266">
    <property type="entry name" value="SGNH hydrolase"/>
    <property type="match status" value="1"/>
</dbReference>